<accession>A0A914N3Z7</accession>
<keyword evidence="1" id="KW-1185">Reference proteome</keyword>
<name>A0A914N3Z7_MELIC</name>
<organism evidence="1 2">
    <name type="scientific">Meloidogyne incognita</name>
    <name type="common">Southern root-knot nematode worm</name>
    <name type="synonym">Oxyuris incognita</name>
    <dbReference type="NCBI Taxonomy" id="6306"/>
    <lineage>
        <taxon>Eukaryota</taxon>
        <taxon>Metazoa</taxon>
        <taxon>Ecdysozoa</taxon>
        <taxon>Nematoda</taxon>
        <taxon>Chromadorea</taxon>
        <taxon>Rhabditida</taxon>
        <taxon>Tylenchina</taxon>
        <taxon>Tylenchomorpha</taxon>
        <taxon>Tylenchoidea</taxon>
        <taxon>Meloidogynidae</taxon>
        <taxon>Meloidogyninae</taxon>
        <taxon>Meloidogyne</taxon>
        <taxon>Meloidogyne incognita group</taxon>
    </lineage>
</organism>
<dbReference type="AlphaFoldDB" id="A0A914N3Z7"/>
<dbReference type="Proteomes" id="UP000887563">
    <property type="component" value="Unplaced"/>
</dbReference>
<proteinExistence type="predicted"/>
<protein>
    <submittedName>
        <fullName evidence="2">Uncharacterized protein</fullName>
    </submittedName>
</protein>
<sequence length="303" mass="35641">MPTDAYNFVKALDRIIVACNEEKIFDEFRLNKELCFEEIITDFYDISLILFRNEEGKLGFKLIKKLKSENKINSFFIPINSLLWIRRIFAKILEEFDGSQKLKELSNFESNEFIEQIDVINQKEGTTLASNELKLGENNKIKIELRKGVSGNRTIQIKNVYRLQNNANNEWRYLYLPKLLLPDAFNFVRALDKIIIACDGERVFDLSNANKKLVFEEINTDIYDISLNLFRNERGFLIFQVLQKKKQENGEPLKKERLTFLKINSLLWIREIIAKMIEEFAGGKTLLKLPVVKFPFIIYQEDC</sequence>
<reference evidence="2" key="1">
    <citation type="submission" date="2022-11" db="UniProtKB">
        <authorList>
            <consortium name="WormBaseParasite"/>
        </authorList>
    </citation>
    <scope>IDENTIFICATION</scope>
</reference>
<evidence type="ECO:0000313" key="1">
    <source>
        <dbReference type="Proteomes" id="UP000887563"/>
    </source>
</evidence>
<evidence type="ECO:0000313" key="2">
    <source>
        <dbReference type="WBParaSite" id="Minc3s03493g34003"/>
    </source>
</evidence>
<dbReference type="WBParaSite" id="Minc3s03493g34003">
    <property type="protein sequence ID" value="Minc3s03493g34003"/>
    <property type="gene ID" value="Minc3s03493g34003"/>
</dbReference>